<comment type="caution">
    <text evidence="1">The sequence shown here is derived from an EMBL/GenBank/DDBJ whole genome shotgun (WGS) entry which is preliminary data.</text>
</comment>
<reference evidence="1 2" key="1">
    <citation type="submission" date="2020-10" db="EMBL/GenBank/DDBJ databases">
        <title>Ramlibacter sp. HM2 16S ribosomal RNA gene Genome sequencing and assembly.</title>
        <authorList>
            <person name="Kang M."/>
        </authorList>
    </citation>
    <scope>NUCLEOTIDE SEQUENCE [LARGE SCALE GENOMIC DNA]</scope>
    <source>
        <strain evidence="1 2">HM2</strain>
    </source>
</reference>
<protein>
    <submittedName>
        <fullName evidence="1">Uncharacterized protein</fullName>
    </submittedName>
</protein>
<evidence type="ECO:0000313" key="1">
    <source>
        <dbReference type="EMBL" id="MBE7366522.1"/>
    </source>
</evidence>
<dbReference type="RefSeq" id="WP_193675134.1">
    <property type="nucleotide sequence ID" value="NZ_JADDIV010000001.1"/>
</dbReference>
<evidence type="ECO:0000313" key="2">
    <source>
        <dbReference type="Proteomes" id="UP000806285"/>
    </source>
</evidence>
<name>A0ABR9RZ41_9BURK</name>
<accession>A0ABR9RZ41</accession>
<sequence>MLNACEVIVPGMYWYYQSVGSPPRLVEVTRTPEGLVANLDATDGGDGPVLLARLDGAFEGPVRPAQGTPR</sequence>
<organism evidence="1 2">
    <name type="scientific">Ramlibacter pallidus</name>
    <dbReference type="NCBI Taxonomy" id="2780087"/>
    <lineage>
        <taxon>Bacteria</taxon>
        <taxon>Pseudomonadati</taxon>
        <taxon>Pseudomonadota</taxon>
        <taxon>Betaproteobacteria</taxon>
        <taxon>Burkholderiales</taxon>
        <taxon>Comamonadaceae</taxon>
        <taxon>Ramlibacter</taxon>
    </lineage>
</organism>
<dbReference type="EMBL" id="JADDIV010000001">
    <property type="protein sequence ID" value="MBE7366522.1"/>
    <property type="molecule type" value="Genomic_DNA"/>
</dbReference>
<gene>
    <name evidence="1" type="ORF">IM787_02965</name>
</gene>
<proteinExistence type="predicted"/>
<keyword evidence="2" id="KW-1185">Reference proteome</keyword>
<dbReference type="Proteomes" id="UP000806285">
    <property type="component" value="Unassembled WGS sequence"/>
</dbReference>